<evidence type="ECO:0000256" key="1">
    <source>
        <dbReference type="PROSITE-ProRule" id="PRU00339"/>
    </source>
</evidence>
<sequence>MSHPVRADALMGDESHHADADIPRPVGPNPSDCWGGFEPTTRLRTRIEKLAHKRIDASRIKFPKQACEFHGGHATVLKAHMNDTGKNIDKPFRTHFPIIQDVAVKKMRIADDTDFERVLGLAIREAEFLVELVHPNIANFQGFVVDLSKSAIWLVFPWAHNGNLKDFVASRDWEIPERIWLINDVVQGLAYLHNQEPPICHGDLKSLNVLVDRNRRASITDFGSARHLSRRDTNTQIKQDESQPCSAEPLSANFCASTNTITLTGNKYTLRWAAPELLVEDQLSLWSDIWALGWIAYEARPLNLYAISDVSSDIVVVERVLGGELPPLTGNAHLSIIHELCSLMTMCWKARPTERPTADYCRESIQGMPMFVPGADRLALGDRTLPIHRLGELGRMYRSRGDYARAFDFFVKAVEHSRKDGSREWLGSSLRDLAQLHQLRNEYSEAIALYSEIRESCVDVADDLCNLAQLHRRRNEYNKAIELSSSSREIQEEERIAEALSDLANAHRLKTQYNEATRLYLEALETSTEIGYRKGRADAARGLAEAYRHRREYSEAIPLYSDALKICTELGDQKGKSNALWGLAEVYRHQGEYDRANPLYSEALKIHISLGDSKGRAGALWALAEVHRHRKKYDEAIPLYSEALEIRTSLGDSEGRADALGGLADVHRDRSEYDEAIRRYSEVLKIRTDLGITTGRADALCNLAQLHRLQNEYNKTIEPNSQHREVEEERIAKALSDLADEHRLKSQYNEALRLYLEALYTSTEIGYRKGRADALRGLIDVDQHCEDDEAIRLYSEALKIRTNLRSSEGRADALRAFAEVHRHQRRYNEAIRLYSEALETHTSLGDSKGRADSLRGLADVYQRRSMYNKAISLYSEVSEICFNLDDRIGRADALHNIARLHRLRDAYNKAIGLNSHNGEIEEENIADALCDLANESRLKRQYDKAITLYSDALEIRASLGDSKGRADALWALADVHRYIRKYDEAIRLHSEALEIRTSLGDSKGRADALGGLADAHRHRGEYDEAIRLHSEALEIRTSLGDSKGRADAVWALAGLHRHRRRYREAIRLYFEALKIRNRDRLPKRRNIKVDSARVLSIPPVVNFNLLYAGPQTTNLATFARIRPLFGPSAHVQAYEPALSVNLGLDHGDGKLPLCCAFAVGLWVAWQNYTGSTLCSERNLGIRPMPPTPSGLSSPKLLVNGLLKATILATETNCRRLLIVYRQSTIRQVDYRPTALAPTAGYHPSPNAG</sequence>
<feature type="repeat" description="TPR" evidence="1">
    <location>
        <begin position="577"/>
        <end position="610"/>
    </location>
</feature>
<feature type="repeat" description="TPR" evidence="1">
    <location>
        <begin position="1006"/>
        <end position="1039"/>
    </location>
</feature>
<feature type="region of interest" description="Disordered" evidence="2">
    <location>
        <begin position="1"/>
        <end position="33"/>
    </location>
</feature>
<accession>A0A0C3LBB6</accession>
<proteinExistence type="predicted"/>
<keyword evidence="1" id="KW-0802">TPR repeat</keyword>
<dbReference type="Pfam" id="PF13424">
    <property type="entry name" value="TPR_12"/>
    <property type="match status" value="7"/>
</dbReference>
<dbReference type="EMBL" id="KN823259">
    <property type="protein sequence ID" value="KIO18792.1"/>
    <property type="molecule type" value="Genomic_DNA"/>
</dbReference>
<dbReference type="GO" id="GO:0005524">
    <property type="term" value="F:ATP binding"/>
    <property type="evidence" value="ECO:0007669"/>
    <property type="project" value="InterPro"/>
</dbReference>
<dbReference type="InterPro" id="IPR011009">
    <property type="entry name" value="Kinase-like_dom_sf"/>
</dbReference>
<dbReference type="Proteomes" id="UP000054248">
    <property type="component" value="Unassembled WGS sequence"/>
</dbReference>
<evidence type="ECO:0000313" key="4">
    <source>
        <dbReference type="EMBL" id="KIO18792.1"/>
    </source>
</evidence>
<evidence type="ECO:0000259" key="3">
    <source>
        <dbReference type="PROSITE" id="PS50011"/>
    </source>
</evidence>
<dbReference type="SUPFAM" id="SSF48452">
    <property type="entry name" value="TPR-like"/>
    <property type="match status" value="4"/>
</dbReference>
<dbReference type="AlphaFoldDB" id="A0A0C3LBB6"/>
<dbReference type="InterPro" id="IPR000719">
    <property type="entry name" value="Prot_kinase_dom"/>
</dbReference>
<dbReference type="Gene3D" id="1.10.510.10">
    <property type="entry name" value="Transferase(Phosphotransferase) domain 1"/>
    <property type="match status" value="1"/>
</dbReference>
<dbReference type="SUPFAM" id="SSF56112">
    <property type="entry name" value="Protein kinase-like (PK-like)"/>
    <property type="match status" value="1"/>
</dbReference>
<name>A0A0C3LBB6_9AGAM</name>
<dbReference type="InterPro" id="IPR008271">
    <property type="entry name" value="Ser/Thr_kinase_AS"/>
</dbReference>
<organism evidence="4 5">
    <name type="scientific">Tulasnella calospora MUT 4182</name>
    <dbReference type="NCBI Taxonomy" id="1051891"/>
    <lineage>
        <taxon>Eukaryota</taxon>
        <taxon>Fungi</taxon>
        <taxon>Dikarya</taxon>
        <taxon>Basidiomycota</taxon>
        <taxon>Agaricomycotina</taxon>
        <taxon>Agaricomycetes</taxon>
        <taxon>Cantharellales</taxon>
        <taxon>Tulasnellaceae</taxon>
        <taxon>Tulasnella</taxon>
    </lineage>
</organism>
<dbReference type="HOGENOM" id="CLU_000288_7_37_1"/>
<feature type="repeat" description="TPR" evidence="1">
    <location>
        <begin position="617"/>
        <end position="650"/>
    </location>
</feature>
<feature type="repeat" description="TPR" evidence="1">
    <location>
        <begin position="387"/>
        <end position="420"/>
    </location>
</feature>
<gene>
    <name evidence="4" type="ORF">M407DRAFT_31537</name>
</gene>
<dbReference type="SMART" id="SM00028">
    <property type="entry name" value="TPR"/>
    <property type="match status" value="17"/>
</dbReference>
<dbReference type="PROSITE" id="PS00108">
    <property type="entry name" value="PROTEIN_KINASE_ST"/>
    <property type="match status" value="1"/>
</dbReference>
<feature type="compositionally biased region" description="Basic and acidic residues" evidence="2">
    <location>
        <begin position="13"/>
        <end position="22"/>
    </location>
</feature>
<protein>
    <recommendedName>
        <fullName evidence="3">Protein kinase domain-containing protein</fullName>
    </recommendedName>
</protein>
<dbReference type="STRING" id="1051891.A0A0C3LBB6"/>
<dbReference type="SMART" id="SM00220">
    <property type="entry name" value="S_TKc"/>
    <property type="match status" value="1"/>
</dbReference>
<evidence type="ECO:0000313" key="5">
    <source>
        <dbReference type="Proteomes" id="UP000054248"/>
    </source>
</evidence>
<dbReference type="InterPro" id="IPR011990">
    <property type="entry name" value="TPR-like_helical_dom_sf"/>
</dbReference>
<dbReference type="PANTHER" id="PTHR10098">
    <property type="entry name" value="RAPSYN-RELATED"/>
    <property type="match status" value="1"/>
</dbReference>
<dbReference type="GO" id="GO:0004672">
    <property type="term" value="F:protein kinase activity"/>
    <property type="evidence" value="ECO:0007669"/>
    <property type="project" value="InterPro"/>
</dbReference>
<dbReference type="PANTHER" id="PTHR10098:SF108">
    <property type="entry name" value="TETRATRICOPEPTIDE REPEAT PROTEIN 28"/>
    <property type="match status" value="1"/>
</dbReference>
<feature type="repeat" description="TPR" evidence="1">
    <location>
        <begin position="811"/>
        <end position="844"/>
    </location>
</feature>
<dbReference type="PROSITE" id="PS50005">
    <property type="entry name" value="TPR"/>
    <property type="match status" value="7"/>
</dbReference>
<reference evidence="4 5" key="1">
    <citation type="submission" date="2014-04" db="EMBL/GenBank/DDBJ databases">
        <authorList>
            <consortium name="DOE Joint Genome Institute"/>
            <person name="Kuo A."/>
            <person name="Girlanda M."/>
            <person name="Perotto S."/>
            <person name="Kohler A."/>
            <person name="Nagy L.G."/>
            <person name="Floudas D."/>
            <person name="Copeland A."/>
            <person name="Barry K.W."/>
            <person name="Cichocki N."/>
            <person name="Veneault-Fourrey C."/>
            <person name="LaButti K."/>
            <person name="Lindquist E.A."/>
            <person name="Lipzen A."/>
            <person name="Lundell T."/>
            <person name="Morin E."/>
            <person name="Murat C."/>
            <person name="Sun H."/>
            <person name="Tunlid A."/>
            <person name="Henrissat B."/>
            <person name="Grigoriev I.V."/>
            <person name="Hibbett D.S."/>
            <person name="Martin F."/>
            <person name="Nordberg H.P."/>
            <person name="Cantor M.N."/>
            <person name="Hua S.X."/>
        </authorList>
    </citation>
    <scope>NUCLEOTIDE SEQUENCE [LARGE SCALE GENOMIC DNA]</scope>
    <source>
        <strain evidence="4 5">MUT 4182</strain>
    </source>
</reference>
<feature type="repeat" description="TPR" evidence="1">
    <location>
        <begin position="537"/>
        <end position="570"/>
    </location>
</feature>
<reference evidence="5" key="2">
    <citation type="submission" date="2015-01" db="EMBL/GenBank/DDBJ databases">
        <title>Evolutionary Origins and Diversification of the Mycorrhizal Mutualists.</title>
        <authorList>
            <consortium name="DOE Joint Genome Institute"/>
            <consortium name="Mycorrhizal Genomics Consortium"/>
            <person name="Kohler A."/>
            <person name="Kuo A."/>
            <person name="Nagy L.G."/>
            <person name="Floudas D."/>
            <person name="Copeland A."/>
            <person name="Barry K.W."/>
            <person name="Cichocki N."/>
            <person name="Veneault-Fourrey C."/>
            <person name="LaButti K."/>
            <person name="Lindquist E.A."/>
            <person name="Lipzen A."/>
            <person name="Lundell T."/>
            <person name="Morin E."/>
            <person name="Murat C."/>
            <person name="Riley R."/>
            <person name="Ohm R."/>
            <person name="Sun H."/>
            <person name="Tunlid A."/>
            <person name="Henrissat B."/>
            <person name="Grigoriev I.V."/>
            <person name="Hibbett D.S."/>
            <person name="Martin F."/>
        </authorList>
    </citation>
    <scope>NUCLEOTIDE SEQUENCE [LARGE SCALE GENOMIC DNA]</scope>
    <source>
        <strain evidence="5">MUT 4182</strain>
    </source>
</reference>
<keyword evidence="5" id="KW-1185">Reference proteome</keyword>
<evidence type="ECO:0000256" key="2">
    <source>
        <dbReference type="SAM" id="MobiDB-lite"/>
    </source>
</evidence>
<dbReference type="PROSITE" id="PS50011">
    <property type="entry name" value="PROTEIN_KINASE_DOM"/>
    <property type="match status" value="1"/>
</dbReference>
<dbReference type="InterPro" id="IPR019734">
    <property type="entry name" value="TPR_rpt"/>
</dbReference>
<dbReference type="OrthoDB" id="2536083at2759"/>
<feature type="repeat" description="TPR" evidence="1">
    <location>
        <begin position="657"/>
        <end position="690"/>
    </location>
</feature>
<feature type="domain" description="Protein kinase" evidence="3">
    <location>
        <begin position="62"/>
        <end position="371"/>
    </location>
</feature>
<dbReference type="Pfam" id="PF00069">
    <property type="entry name" value="Pkinase"/>
    <property type="match status" value="1"/>
</dbReference>
<dbReference type="Gene3D" id="1.25.40.10">
    <property type="entry name" value="Tetratricopeptide repeat domain"/>
    <property type="match status" value="4"/>
</dbReference>
<dbReference type="Pfam" id="PF13374">
    <property type="entry name" value="TPR_10"/>
    <property type="match status" value="1"/>
</dbReference>